<feature type="chain" id="PRO_5042497208" description="Lytic polysaccharide monooxygenase" evidence="1">
    <location>
        <begin position="19"/>
        <end position="394"/>
    </location>
</feature>
<keyword evidence="3" id="KW-1185">Reference proteome</keyword>
<dbReference type="PANTHER" id="PTHR36182:SF2">
    <property type="entry name" value="LYTIC POLYSACCHARIDE MONOOXYGENASE"/>
    <property type="match status" value="1"/>
</dbReference>
<reference evidence="2" key="1">
    <citation type="submission" date="2023-06" db="EMBL/GenBank/DDBJ databases">
        <title>Genome-scale phylogeny and comparative genomics of the fungal order Sordariales.</title>
        <authorList>
            <consortium name="Lawrence Berkeley National Laboratory"/>
            <person name="Hensen N."/>
            <person name="Bonometti L."/>
            <person name="Westerberg I."/>
            <person name="Brannstrom I.O."/>
            <person name="Guillou S."/>
            <person name="Cros-Aarteil S."/>
            <person name="Calhoun S."/>
            <person name="Haridas S."/>
            <person name="Kuo A."/>
            <person name="Mondo S."/>
            <person name="Pangilinan J."/>
            <person name="Riley R."/>
            <person name="Labutti K."/>
            <person name="Andreopoulos B."/>
            <person name="Lipzen A."/>
            <person name="Chen C."/>
            <person name="Yanf M."/>
            <person name="Daum C."/>
            <person name="Ng V."/>
            <person name="Clum A."/>
            <person name="Steindorff A."/>
            <person name="Ohm R."/>
            <person name="Martin F."/>
            <person name="Silar P."/>
            <person name="Natvig D."/>
            <person name="Lalanne C."/>
            <person name="Gautier V."/>
            <person name="Ament-Velasquez S.L."/>
            <person name="Kruys A."/>
            <person name="Hutchinson M.I."/>
            <person name="Powell A.J."/>
            <person name="Barry K."/>
            <person name="Miller A.N."/>
            <person name="Grigoriev I.V."/>
            <person name="Debuchy R."/>
            <person name="Gladieux P."/>
            <person name="Thoren M.H."/>
            <person name="Johannesson H."/>
        </authorList>
    </citation>
    <scope>NUCLEOTIDE SEQUENCE</scope>
    <source>
        <strain evidence="2">8032-3</strain>
    </source>
</reference>
<dbReference type="Gene3D" id="2.70.50.70">
    <property type="match status" value="1"/>
</dbReference>
<evidence type="ECO:0008006" key="4">
    <source>
        <dbReference type="Google" id="ProtNLM"/>
    </source>
</evidence>
<dbReference type="Proteomes" id="UP001244011">
    <property type="component" value="Unassembled WGS sequence"/>
</dbReference>
<name>A0AAJ0FAU3_9PEZI</name>
<feature type="signal peptide" evidence="1">
    <location>
        <begin position="1"/>
        <end position="18"/>
    </location>
</feature>
<proteinExistence type="predicted"/>
<keyword evidence="1" id="KW-0732">Signal</keyword>
<accession>A0AAJ0FAU3</accession>
<dbReference type="RefSeq" id="XP_060277969.1">
    <property type="nucleotide sequence ID" value="XM_060425721.1"/>
</dbReference>
<evidence type="ECO:0000313" key="2">
    <source>
        <dbReference type="EMBL" id="KAK1761756.1"/>
    </source>
</evidence>
<dbReference type="EMBL" id="MU839052">
    <property type="protein sequence ID" value="KAK1761756.1"/>
    <property type="molecule type" value="Genomic_DNA"/>
</dbReference>
<gene>
    <name evidence="2" type="ORF">QBC33DRAFT_502286</name>
</gene>
<sequence>MFFRLLLMKPALLGVTSGHMIMVTPTPYDTSLPRPDPQTWPLDTASLPFPCQMGGDPVVQSITEVTAGASTLVQFSGSAVHGGGSCQFSINYGDPSSPNSNDWHVIYTIIGGCPASSVGNIETIGEDADQRPLGRQCGNAVDTECVRRFEIPIPKGMRNGNATLAWSWFNKIGNREMYMNCAPIVISGGGADGDAFVKGLPAIFLANINGQPCKTAKSEGAVLNIPNPGAFGEILEEPDSEAIGNCSPDGPVPLPNFETGSTATSSGLESSIANTSLTALESTRTTPLTTALTSTTVTTPARDNSTSGIVSAFSSYEVSSPLSVPLTTSSSLSTTASALYHKPNGWVECDAESGGFLCLNQTHFGICNSGYAAPQLVPAGTACDLKHNMIIALE</sequence>
<dbReference type="PANTHER" id="PTHR36182">
    <property type="entry name" value="PROTEIN, PUTATIVE (AFU_ORTHOLOGUE AFUA_6G10930)-RELATED"/>
    <property type="match status" value="1"/>
</dbReference>
<evidence type="ECO:0000313" key="3">
    <source>
        <dbReference type="Proteomes" id="UP001244011"/>
    </source>
</evidence>
<organism evidence="2 3">
    <name type="scientific">Phialemonium atrogriseum</name>
    <dbReference type="NCBI Taxonomy" id="1093897"/>
    <lineage>
        <taxon>Eukaryota</taxon>
        <taxon>Fungi</taxon>
        <taxon>Dikarya</taxon>
        <taxon>Ascomycota</taxon>
        <taxon>Pezizomycotina</taxon>
        <taxon>Sordariomycetes</taxon>
        <taxon>Sordariomycetidae</taxon>
        <taxon>Cephalothecales</taxon>
        <taxon>Cephalothecaceae</taxon>
        <taxon>Phialemonium</taxon>
    </lineage>
</organism>
<protein>
    <recommendedName>
        <fullName evidence="4">Lytic polysaccharide monooxygenase</fullName>
    </recommendedName>
</protein>
<dbReference type="AlphaFoldDB" id="A0AAJ0FAU3"/>
<dbReference type="GeneID" id="85308908"/>
<evidence type="ECO:0000256" key="1">
    <source>
        <dbReference type="SAM" id="SignalP"/>
    </source>
</evidence>
<comment type="caution">
    <text evidence="2">The sequence shown here is derived from an EMBL/GenBank/DDBJ whole genome shotgun (WGS) entry which is preliminary data.</text>
</comment>